<dbReference type="EMBL" id="DRLI01000220">
    <property type="protein sequence ID" value="HHM02504.1"/>
    <property type="molecule type" value="Genomic_DNA"/>
</dbReference>
<dbReference type="InterPro" id="IPR029033">
    <property type="entry name" value="His_PPase_superfam"/>
</dbReference>
<accession>A0A7V5RQ23</accession>
<evidence type="ECO:0000313" key="1">
    <source>
        <dbReference type="EMBL" id="HHM02504.1"/>
    </source>
</evidence>
<protein>
    <submittedName>
        <fullName evidence="1">Histidine phosphatase family protein</fullName>
    </submittedName>
</protein>
<reference evidence="1" key="1">
    <citation type="journal article" date="2020" name="mSystems">
        <title>Genome- and Community-Level Interaction Insights into Carbon Utilization and Element Cycling Functions of Hydrothermarchaeota in Hydrothermal Sediment.</title>
        <authorList>
            <person name="Zhou Z."/>
            <person name="Liu Y."/>
            <person name="Xu W."/>
            <person name="Pan J."/>
            <person name="Luo Z.H."/>
            <person name="Li M."/>
        </authorList>
    </citation>
    <scope>NUCLEOTIDE SEQUENCE [LARGE SCALE GENOMIC DNA]</scope>
    <source>
        <strain evidence="1">HyVt-460</strain>
    </source>
</reference>
<gene>
    <name evidence="1" type="ORF">ENJ15_05770</name>
</gene>
<dbReference type="PANTHER" id="PTHR47623:SF1">
    <property type="entry name" value="OS09G0287300 PROTEIN"/>
    <property type="match status" value="1"/>
</dbReference>
<dbReference type="Proteomes" id="UP000885771">
    <property type="component" value="Unassembled WGS sequence"/>
</dbReference>
<dbReference type="AlphaFoldDB" id="A0A7V5RQ23"/>
<sequence>MKTLYIMRHGKSSWTTGAENDFERPLNPRGKEDVPRMGDALHQRAAHPELILCSPANRATTTALLLFSSVNFPLCRIRQSELLYMASLKILTAIISDLDNEHNEVLLVGHNPGLTRLINHFLGQRLDNLPTAGIMGLRAEVDDWHAFVPGIAEELFYISPKTI</sequence>
<dbReference type="Gene3D" id="3.40.50.1240">
    <property type="entry name" value="Phosphoglycerate mutase-like"/>
    <property type="match status" value="1"/>
</dbReference>
<dbReference type="PANTHER" id="PTHR47623">
    <property type="entry name" value="OS09G0287300 PROTEIN"/>
    <property type="match status" value="1"/>
</dbReference>
<dbReference type="InterPro" id="IPR013078">
    <property type="entry name" value="His_Pase_superF_clade-1"/>
</dbReference>
<dbReference type="Pfam" id="PF00300">
    <property type="entry name" value="His_Phos_1"/>
    <property type="match status" value="1"/>
</dbReference>
<dbReference type="SUPFAM" id="SSF53254">
    <property type="entry name" value="Phosphoglycerate mutase-like"/>
    <property type="match status" value="1"/>
</dbReference>
<comment type="caution">
    <text evidence="1">The sequence shown here is derived from an EMBL/GenBank/DDBJ whole genome shotgun (WGS) entry which is preliminary data.</text>
</comment>
<name>A0A7V5RQ23_CALAY</name>
<proteinExistence type="predicted"/>
<dbReference type="CDD" id="cd07067">
    <property type="entry name" value="HP_PGM_like"/>
    <property type="match status" value="1"/>
</dbReference>
<organism evidence="1">
    <name type="scientific">Caldithrix abyssi</name>
    <dbReference type="NCBI Taxonomy" id="187145"/>
    <lineage>
        <taxon>Bacteria</taxon>
        <taxon>Pseudomonadati</taxon>
        <taxon>Calditrichota</taxon>
        <taxon>Calditrichia</taxon>
        <taxon>Calditrichales</taxon>
        <taxon>Calditrichaceae</taxon>
        <taxon>Caldithrix</taxon>
    </lineage>
</organism>